<sequence>MANLTWTRAAWLAYVLFLLVAILFVRQVLINDSYVVKDESKEESVREPKDIKVRLVYERVTKSIEYSAEFTDRDTVEDLLKRLRDDNGFYYEKNMYSDGLTISDVFGEQAQPGYVWAVLLADKNLTRTMADDHLVANAVYVVKQIPNR</sequence>
<evidence type="ECO:0000256" key="1">
    <source>
        <dbReference type="SAM" id="Phobius"/>
    </source>
</evidence>
<reference evidence="2 3" key="1">
    <citation type="journal article" date="2018" name="Nat. Biotechnol.">
        <title>A standardized bacterial taxonomy based on genome phylogeny substantially revises the tree of life.</title>
        <authorList>
            <person name="Parks D.H."/>
            <person name="Chuvochina M."/>
            <person name="Waite D.W."/>
            <person name="Rinke C."/>
            <person name="Skarshewski A."/>
            <person name="Chaumeil P.A."/>
            <person name="Hugenholtz P."/>
        </authorList>
    </citation>
    <scope>NUCLEOTIDE SEQUENCE [LARGE SCALE GENOMIC DNA]</scope>
    <source>
        <strain evidence="2">UBA10185</strain>
    </source>
</reference>
<keyword evidence="1" id="KW-0472">Membrane</keyword>
<dbReference type="Gene3D" id="2.170.130.30">
    <property type="match status" value="1"/>
</dbReference>
<dbReference type="Proteomes" id="UP000264072">
    <property type="component" value="Unassembled WGS sequence"/>
</dbReference>
<accession>A0A351JT60</accession>
<evidence type="ECO:0000313" key="2">
    <source>
        <dbReference type="EMBL" id="HAZ29480.1"/>
    </source>
</evidence>
<organism evidence="2 3">
    <name type="scientific">candidate division WWE3 bacterium</name>
    <dbReference type="NCBI Taxonomy" id="2053526"/>
    <lineage>
        <taxon>Bacteria</taxon>
        <taxon>Katanobacteria</taxon>
    </lineage>
</organism>
<evidence type="ECO:0008006" key="4">
    <source>
        <dbReference type="Google" id="ProtNLM"/>
    </source>
</evidence>
<keyword evidence="1" id="KW-1133">Transmembrane helix</keyword>
<gene>
    <name evidence="2" type="ORF">DCY43_01855</name>
</gene>
<dbReference type="AlphaFoldDB" id="A0A351JT60"/>
<proteinExistence type="predicted"/>
<evidence type="ECO:0000313" key="3">
    <source>
        <dbReference type="Proteomes" id="UP000264072"/>
    </source>
</evidence>
<dbReference type="EMBL" id="DNHX01000016">
    <property type="protein sequence ID" value="HAZ29480.1"/>
    <property type="molecule type" value="Genomic_DNA"/>
</dbReference>
<name>A0A351JT60_UNCKA</name>
<keyword evidence="1" id="KW-0812">Transmembrane</keyword>
<protein>
    <recommendedName>
        <fullName evidence="4">DUF4430 domain-containing protein</fullName>
    </recommendedName>
</protein>
<comment type="caution">
    <text evidence="2">The sequence shown here is derived from an EMBL/GenBank/DDBJ whole genome shotgun (WGS) entry which is preliminary data.</text>
</comment>
<feature type="transmembrane region" description="Helical" evidence="1">
    <location>
        <begin position="6"/>
        <end position="25"/>
    </location>
</feature>